<comment type="catalytic activity">
    <reaction evidence="1">
        <text>ATP + protein L-histidine = ADP + protein N-phospho-L-histidine.</text>
        <dbReference type="EC" id="2.7.13.3"/>
    </reaction>
</comment>
<dbReference type="GO" id="GO:0000155">
    <property type="term" value="F:phosphorelay sensor kinase activity"/>
    <property type="evidence" value="ECO:0007669"/>
    <property type="project" value="InterPro"/>
</dbReference>
<dbReference type="PRINTS" id="PR00344">
    <property type="entry name" value="BCTRLSENSOR"/>
</dbReference>
<reference evidence="14 15" key="1">
    <citation type="submission" date="2014-07" db="EMBL/GenBank/DDBJ databases">
        <title>Genome of Chryseobacterium luteum DSM 18605.</title>
        <authorList>
            <person name="Stropko S.J."/>
            <person name="Pipes S.E."/>
            <person name="Newman J.D."/>
        </authorList>
    </citation>
    <scope>NUCLEOTIDE SEQUENCE [LARGE SCALE GENOMIC DNA]</scope>
    <source>
        <strain evidence="14 15">DSM 18605</strain>
    </source>
</reference>
<dbReference type="SUPFAM" id="SSF158472">
    <property type="entry name" value="HAMP domain-like"/>
    <property type="match status" value="1"/>
</dbReference>
<dbReference type="InterPro" id="IPR011006">
    <property type="entry name" value="CheY-like_superfamily"/>
</dbReference>
<evidence type="ECO:0000256" key="4">
    <source>
        <dbReference type="ARBA" id="ARBA00022553"/>
    </source>
</evidence>
<dbReference type="InterPro" id="IPR007891">
    <property type="entry name" value="CHASE3"/>
</dbReference>
<feature type="modified residue" description="4-aspartylphosphate" evidence="8">
    <location>
        <position position="986"/>
    </location>
</feature>
<dbReference type="Pfam" id="PF13185">
    <property type="entry name" value="GAF_2"/>
    <property type="match status" value="1"/>
</dbReference>
<dbReference type="Gene3D" id="1.10.287.130">
    <property type="match status" value="1"/>
</dbReference>
<feature type="domain" description="Response regulatory" evidence="12">
    <location>
        <begin position="1083"/>
        <end position="1200"/>
    </location>
</feature>
<feature type="modified residue" description="4-aspartylphosphate" evidence="8">
    <location>
        <position position="864"/>
    </location>
</feature>
<evidence type="ECO:0000256" key="9">
    <source>
        <dbReference type="SAM" id="Coils"/>
    </source>
</evidence>
<evidence type="ECO:0000259" key="11">
    <source>
        <dbReference type="PROSITE" id="PS50109"/>
    </source>
</evidence>
<dbReference type="SMART" id="SM00065">
    <property type="entry name" value="GAF"/>
    <property type="match status" value="1"/>
</dbReference>
<dbReference type="GO" id="GO:0016020">
    <property type="term" value="C:membrane"/>
    <property type="evidence" value="ECO:0007669"/>
    <property type="project" value="UniProtKB-SubCell"/>
</dbReference>
<feature type="transmembrane region" description="Helical" evidence="10">
    <location>
        <begin position="180"/>
        <end position="199"/>
    </location>
</feature>
<dbReference type="InterPro" id="IPR036890">
    <property type="entry name" value="HATPase_C_sf"/>
</dbReference>
<feature type="modified residue" description="4-aspartylphosphate" evidence="8">
    <location>
        <position position="1133"/>
    </location>
</feature>
<dbReference type="AlphaFoldDB" id="A0A085YZH0"/>
<comment type="subcellular location">
    <subcellularLocation>
        <location evidence="2">Membrane</location>
    </subcellularLocation>
</comment>
<evidence type="ECO:0000256" key="3">
    <source>
        <dbReference type="ARBA" id="ARBA00012438"/>
    </source>
</evidence>
<keyword evidence="4 8" id="KW-0597">Phosphoprotein</keyword>
<evidence type="ECO:0000259" key="13">
    <source>
        <dbReference type="PROSITE" id="PS50885"/>
    </source>
</evidence>
<dbReference type="Pfam" id="PF00512">
    <property type="entry name" value="HisKA"/>
    <property type="match status" value="1"/>
</dbReference>
<dbReference type="InterPro" id="IPR001789">
    <property type="entry name" value="Sig_transdc_resp-reg_receiver"/>
</dbReference>
<evidence type="ECO:0000256" key="6">
    <source>
        <dbReference type="ARBA" id="ARBA00022777"/>
    </source>
</evidence>
<dbReference type="FunFam" id="3.30.565.10:FF:000010">
    <property type="entry name" value="Sensor histidine kinase RcsC"/>
    <property type="match status" value="1"/>
</dbReference>
<dbReference type="Gene3D" id="3.30.450.40">
    <property type="match status" value="1"/>
</dbReference>
<dbReference type="PANTHER" id="PTHR45339:SF1">
    <property type="entry name" value="HYBRID SIGNAL TRANSDUCTION HISTIDINE KINASE J"/>
    <property type="match status" value="1"/>
</dbReference>
<dbReference type="PANTHER" id="PTHR45339">
    <property type="entry name" value="HYBRID SIGNAL TRANSDUCTION HISTIDINE KINASE J"/>
    <property type="match status" value="1"/>
</dbReference>
<evidence type="ECO:0000313" key="15">
    <source>
        <dbReference type="Proteomes" id="UP000028703"/>
    </source>
</evidence>
<dbReference type="eggNOG" id="COG0784">
    <property type="taxonomic scope" value="Bacteria"/>
</dbReference>
<dbReference type="RefSeq" id="WP_034707553.1">
    <property type="nucleotide sequence ID" value="NZ_JPRO01000024.1"/>
</dbReference>
<dbReference type="Gene3D" id="3.30.565.10">
    <property type="entry name" value="Histidine kinase-like ATPase, C-terminal domain"/>
    <property type="match status" value="1"/>
</dbReference>
<evidence type="ECO:0000256" key="7">
    <source>
        <dbReference type="ARBA" id="ARBA00023012"/>
    </source>
</evidence>
<gene>
    <name evidence="14" type="ORF">IX38_20115</name>
</gene>
<dbReference type="InterPro" id="IPR005467">
    <property type="entry name" value="His_kinase_dom"/>
</dbReference>
<dbReference type="Pfam" id="PF05227">
    <property type="entry name" value="CHASE3"/>
    <property type="match status" value="1"/>
</dbReference>
<keyword evidence="9" id="KW-0175">Coiled coil</keyword>
<name>A0A085YZH0_9FLAO</name>
<dbReference type="InterPro" id="IPR036097">
    <property type="entry name" value="HisK_dim/P_sf"/>
</dbReference>
<keyword evidence="5" id="KW-0808">Transferase</keyword>
<feature type="domain" description="Histidine kinase" evidence="11">
    <location>
        <begin position="532"/>
        <end position="754"/>
    </location>
</feature>
<accession>A0A085YZH0</accession>
<dbReference type="Gene3D" id="6.10.340.10">
    <property type="match status" value="1"/>
</dbReference>
<dbReference type="SMART" id="SM00304">
    <property type="entry name" value="HAMP"/>
    <property type="match status" value="1"/>
</dbReference>
<evidence type="ECO:0000256" key="1">
    <source>
        <dbReference type="ARBA" id="ARBA00000085"/>
    </source>
</evidence>
<dbReference type="CDD" id="cd19410">
    <property type="entry name" value="HK9-like_sensor"/>
    <property type="match status" value="1"/>
</dbReference>
<dbReference type="InterPro" id="IPR003660">
    <property type="entry name" value="HAMP_dom"/>
</dbReference>
<dbReference type="CDD" id="cd00156">
    <property type="entry name" value="REC"/>
    <property type="match status" value="1"/>
</dbReference>
<dbReference type="InterPro" id="IPR003661">
    <property type="entry name" value="HisK_dim/P_dom"/>
</dbReference>
<evidence type="ECO:0000313" key="14">
    <source>
        <dbReference type="EMBL" id="KFE97583.1"/>
    </source>
</evidence>
<dbReference type="InterPro" id="IPR029016">
    <property type="entry name" value="GAF-like_dom_sf"/>
</dbReference>
<dbReference type="SMART" id="SM00448">
    <property type="entry name" value="REC"/>
    <property type="match status" value="3"/>
</dbReference>
<sequence>MPKKIIRNLQFGVGLSLLILIASSVASYLSIQNQMEHRESLSKSRRSITAVKDVLVALLDAETGSRGYQLTGRENFLEPYNRSLTEFSKAIERAKSLGISDKNQLQRLKDLEKNVDSNMSNLKLFVKNRRNGIVMTQQQILMSKSYMDRCREIVRDFVQYEESQLEIKNKDLNRSSGTTVIFIIVSAITAIIVTIFFYVKLKADLIRREKLEKELLAKDLEISRRVSAIRQIANRVANGDYSQKAVDNSQDDLGDLVDSLNHMTDSLKKSFDSISKNDWHQKGLALLNESLVGNKTVKEISDASLNQLIEYGKCINGALYLYDEGTLKLNTAFGLESAMKKTFEPGEGMVGQAFSNEKIQVYNNLNEDDFAVSFASSKVKINGILLSPIQADGHYIGILELGSTSDFDEGRINYFAECSRNIGIALNAAKSREKEQHLLEETQAQSEELQVQHSELENLNTELEAQTQKLQASEEELKVQQEELMQANAELEERSRMLEEKNHLIAERNSEIQKKVEELALSTKYKSEFLANMSHELRTPLNSILLLSRLMAENPDENLNEDQIESAKVIQSSGSSLLTLIDEILDLAKIESGKMSLEYQDVVIDDVVKDLKNMFNPVIQEKKIRFDIQIDSDVEKSIQTDRLRVDQVLRNLLSNASKFTTEGSITLNISKDTKNKDFIVFTVKDTGIGIPKEKQAIIFEAFQQADGSTRRKFGGTGLGLSISREIARLLGGELSLKSTVDEGSEFSLVIPVKAVSETAQPETDQHLVEIIREDAEKIQNILEATETQPALSAQMLPIPEAIEDDRDTITAQDKVILIVEDDIHFAKALLKYARINQYKGVVVVRGDHALSAAVQYHPQAVLLDVQLPVKDGWQVMSELKSNAVTRHIPVHMMSVLQLEKESLMKGAIDFISKPMALDKMTDVFKKIEEALQKSPQKVLIVENNAKHASALAYFLGNFNISLSVENNVEDSVKALTADHVDCVILDVEASKGNEYQIIESIKSYEGLENLPIIIFTEHSLSKSEELKIKQYADSIVVKTAHSYERILDEVGLFLHLVEEKNNSVETARNKVLGSLTEVLSGKKILITDDDVRNIFSLTKALEKYKVEVVVAMDGKHALQQIKEHKDIDVILMDMMMPEMDGYETIKEIRKMHAFTKLPIIAITAKSMIGDREKCIVAGASDYISKPVDIDQLLSLLRVWLYES</sequence>
<evidence type="ECO:0000256" key="5">
    <source>
        <dbReference type="ARBA" id="ARBA00022679"/>
    </source>
</evidence>
<dbReference type="eggNOG" id="COG0745">
    <property type="taxonomic scope" value="Bacteria"/>
</dbReference>
<proteinExistence type="predicted"/>
<evidence type="ECO:0000256" key="10">
    <source>
        <dbReference type="SAM" id="Phobius"/>
    </source>
</evidence>
<feature type="coiled-coil region" evidence="9">
    <location>
        <begin position="432"/>
        <end position="508"/>
    </location>
</feature>
<keyword evidence="7" id="KW-0902">Two-component regulatory system</keyword>
<organism evidence="14 15">
    <name type="scientific">Chryseobacterium luteum</name>
    <dbReference type="NCBI Taxonomy" id="421531"/>
    <lineage>
        <taxon>Bacteria</taxon>
        <taxon>Pseudomonadati</taxon>
        <taxon>Bacteroidota</taxon>
        <taxon>Flavobacteriia</taxon>
        <taxon>Flavobacteriales</taxon>
        <taxon>Weeksellaceae</taxon>
        <taxon>Chryseobacterium group</taxon>
        <taxon>Chryseobacterium</taxon>
    </lineage>
</organism>
<feature type="domain" description="Response regulatory" evidence="12">
    <location>
        <begin position="815"/>
        <end position="928"/>
    </location>
</feature>
<dbReference type="PROSITE" id="PS50885">
    <property type="entry name" value="HAMP"/>
    <property type="match status" value="1"/>
</dbReference>
<feature type="domain" description="Response regulatory" evidence="12">
    <location>
        <begin position="937"/>
        <end position="1053"/>
    </location>
</feature>
<feature type="domain" description="HAMP" evidence="13">
    <location>
        <begin position="220"/>
        <end position="272"/>
    </location>
</feature>
<keyword evidence="10" id="KW-0812">Transmembrane</keyword>
<dbReference type="Pfam" id="PF00072">
    <property type="entry name" value="Response_reg"/>
    <property type="match status" value="3"/>
</dbReference>
<comment type="caution">
    <text evidence="14">The sequence shown here is derived from an EMBL/GenBank/DDBJ whole genome shotgun (WGS) entry which is preliminary data.</text>
</comment>
<dbReference type="SMART" id="SM00388">
    <property type="entry name" value="HisKA"/>
    <property type="match status" value="1"/>
</dbReference>
<dbReference type="InterPro" id="IPR003594">
    <property type="entry name" value="HATPase_dom"/>
</dbReference>
<dbReference type="SUPFAM" id="SSF55781">
    <property type="entry name" value="GAF domain-like"/>
    <property type="match status" value="1"/>
</dbReference>
<evidence type="ECO:0000256" key="2">
    <source>
        <dbReference type="ARBA" id="ARBA00004370"/>
    </source>
</evidence>
<dbReference type="CDD" id="cd00082">
    <property type="entry name" value="HisKA"/>
    <property type="match status" value="1"/>
</dbReference>
<keyword evidence="15" id="KW-1185">Reference proteome</keyword>
<dbReference type="CDD" id="cd17546">
    <property type="entry name" value="REC_hyHK_CKI1_RcsC-like"/>
    <property type="match status" value="1"/>
</dbReference>
<dbReference type="PROSITE" id="PS50109">
    <property type="entry name" value="HIS_KIN"/>
    <property type="match status" value="1"/>
</dbReference>
<dbReference type="EMBL" id="JPRO01000024">
    <property type="protein sequence ID" value="KFE97583.1"/>
    <property type="molecule type" value="Genomic_DNA"/>
</dbReference>
<dbReference type="Pfam" id="PF02518">
    <property type="entry name" value="HATPase_c"/>
    <property type="match status" value="1"/>
</dbReference>
<dbReference type="STRING" id="421531.IX38_20115"/>
<evidence type="ECO:0000259" key="12">
    <source>
        <dbReference type="PROSITE" id="PS50110"/>
    </source>
</evidence>
<dbReference type="SMART" id="SM00387">
    <property type="entry name" value="HATPase_c"/>
    <property type="match status" value="1"/>
</dbReference>
<dbReference type="Pfam" id="PF00672">
    <property type="entry name" value="HAMP"/>
    <property type="match status" value="1"/>
</dbReference>
<dbReference type="SUPFAM" id="SSF52172">
    <property type="entry name" value="CheY-like"/>
    <property type="match status" value="3"/>
</dbReference>
<keyword evidence="10" id="KW-1133">Transmembrane helix</keyword>
<dbReference type="PROSITE" id="PS50110">
    <property type="entry name" value="RESPONSE_REGULATORY"/>
    <property type="match status" value="3"/>
</dbReference>
<dbReference type="Gene3D" id="3.40.50.2300">
    <property type="match status" value="3"/>
</dbReference>
<dbReference type="OrthoDB" id="9811889at2"/>
<evidence type="ECO:0000256" key="8">
    <source>
        <dbReference type="PROSITE-ProRule" id="PRU00169"/>
    </source>
</evidence>
<keyword evidence="10" id="KW-0472">Membrane</keyword>
<keyword evidence="6 14" id="KW-0418">Kinase</keyword>
<dbReference type="CDD" id="cd06225">
    <property type="entry name" value="HAMP"/>
    <property type="match status" value="1"/>
</dbReference>
<dbReference type="SUPFAM" id="SSF47384">
    <property type="entry name" value="Homodimeric domain of signal transducing histidine kinase"/>
    <property type="match status" value="1"/>
</dbReference>
<dbReference type="InterPro" id="IPR003018">
    <property type="entry name" value="GAF"/>
</dbReference>
<dbReference type="InterPro" id="IPR004358">
    <property type="entry name" value="Sig_transdc_His_kin-like_C"/>
</dbReference>
<dbReference type="CDD" id="cd16922">
    <property type="entry name" value="HATPase_EvgS-ArcB-TorS-like"/>
    <property type="match status" value="1"/>
</dbReference>
<dbReference type="EC" id="2.7.13.3" evidence="3"/>
<protein>
    <recommendedName>
        <fullName evidence="3">histidine kinase</fullName>
        <ecNumber evidence="3">2.7.13.3</ecNumber>
    </recommendedName>
</protein>
<dbReference type="SUPFAM" id="SSF55874">
    <property type="entry name" value="ATPase domain of HSP90 chaperone/DNA topoisomerase II/histidine kinase"/>
    <property type="match status" value="1"/>
</dbReference>
<dbReference type="Proteomes" id="UP000028703">
    <property type="component" value="Unassembled WGS sequence"/>
</dbReference>
<dbReference type="eggNOG" id="COG4251">
    <property type="taxonomic scope" value="Bacteria"/>
</dbReference>